<gene>
    <name evidence="2" type="ORF">Pdsh_07480</name>
    <name evidence="1" type="ORF">Pyrde_0185</name>
</gene>
<dbReference type="AlphaFoldDB" id="A0A0P0N128"/>
<evidence type="ECO:0000313" key="4">
    <source>
        <dbReference type="Proteomes" id="UP000196694"/>
    </source>
</evidence>
<dbReference type="GeneID" id="26098512"/>
<organism evidence="1 3">
    <name type="scientific">Pyrodictium delaneyi</name>
    <dbReference type="NCBI Taxonomy" id="1273541"/>
    <lineage>
        <taxon>Archaea</taxon>
        <taxon>Thermoproteota</taxon>
        <taxon>Thermoprotei</taxon>
        <taxon>Desulfurococcales</taxon>
        <taxon>Pyrodictiaceae</taxon>
        <taxon>Pyrodictium</taxon>
    </lineage>
</organism>
<dbReference type="Proteomes" id="UP000196694">
    <property type="component" value="Unassembled WGS sequence"/>
</dbReference>
<dbReference type="EMBL" id="CP013011">
    <property type="protein sequence ID" value="ALL00235.1"/>
    <property type="molecule type" value="Genomic_DNA"/>
</dbReference>
<reference evidence="2 4" key="2">
    <citation type="submission" date="2017-05" db="EMBL/GenBank/DDBJ databases">
        <title>The draft genome of the hyperthermophilic archaeon 'Pyrodictium delaneyi strain Hulk', an iron and nitrate reducer, reveals the capacity for sulfate reduction.</title>
        <authorList>
            <person name="Demey L.M."/>
            <person name="Miller C."/>
            <person name="Manzella M."/>
            <person name="Reguera G."/>
            <person name="Kashefi K."/>
        </authorList>
    </citation>
    <scope>NUCLEOTIDE SEQUENCE [LARGE SCALE GENOMIC DNA]</scope>
    <source>
        <strain evidence="2 4">Hulk</strain>
    </source>
</reference>
<keyword evidence="4" id="KW-1185">Reference proteome</keyword>
<evidence type="ECO:0000313" key="1">
    <source>
        <dbReference type="EMBL" id="ALL00235.1"/>
    </source>
</evidence>
<name>A0A0P0N128_9CREN</name>
<sequence length="104" mass="11234">MDASRERLRAILEVIVSKDVVSPGDAVVETGLPRYLVLAAFQCLEALGVIEPVFVKGSYKVYSATIYARKLLEALKSGAERPLLAIVSPPHGIAEQHEIATSET</sequence>
<dbReference type="OrthoDB" id="46233at2157"/>
<dbReference type="EMBL" id="NCQP01000006">
    <property type="protein sequence ID" value="OWJ54318.1"/>
    <property type="molecule type" value="Genomic_DNA"/>
</dbReference>
<evidence type="ECO:0000313" key="3">
    <source>
        <dbReference type="Proteomes" id="UP000058613"/>
    </source>
</evidence>
<dbReference type="Proteomes" id="UP000058613">
    <property type="component" value="Chromosome"/>
</dbReference>
<reference evidence="1 3" key="1">
    <citation type="submission" date="2015-10" db="EMBL/GenBank/DDBJ databases">
        <title>Complete genome sequence of hyperthermophilic archaeon Pyrodictium delaneyi Su06.</title>
        <authorList>
            <person name="Jung J.-H."/>
            <person name="Lin J."/>
            <person name="Holden J.F."/>
            <person name="Park C.-S."/>
        </authorList>
    </citation>
    <scope>NUCLEOTIDE SEQUENCE [LARGE SCALE GENOMIC DNA]</scope>
    <source>
        <strain evidence="1 3">Su06</strain>
    </source>
</reference>
<proteinExistence type="predicted"/>
<evidence type="ECO:0000313" key="2">
    <source>
        <dbReference type="EMBL" id="OWJ54318.1"/>
    </source>
</evidence>
<dbReference type="KEGG" id="pdl:Pyrde_0185"/>
<dbReference type="RefSeq" id="WP_055407436.1">
    <property type="nucleotide sequence ID" value="NZ_CP013011.1"/>
</dbReference>
<protein>
    <recommendedName>
        <fullName evidence="5">Transcriptional regulator</fullName>
    </recommendedName>
</protein>
<accession>A0A0P0N128</accession>
<dbReference type="STRING" id="1273541.Pyrde_0185"/>
<evidence type="ECO:0008006" key="5">
    <source>
        <dbReference type="Google" id="ProtNLM"/>
    </source>
</evidence>